<organism evidence="1 2">
    <name type="scientific">Nannochloropsis gaditana</name>
    <dbReference type="NCBI Taxonomy" id="72520"/>
    <lineage>
        <taxon>Eukaryota</taxon>
        <taxon>Sar</taxon>
        <taxon>Stramenopiles</taxon>
        <taxon>Ochrophyta</taxon>
        <taxon>Eustigmatophyceae</taxon>
        <taxon>Eustigmatales</taxon>
        <taxon>Monodopsidaceae</taxon>
        <taxon>Nannochloropsis</taxon>
    </lineage>
</organism>
<accession>W7TT64</accession>
<proteinExistence type="predicted"/>
<reference evidence="1 2" key="1">
    <citation type="journal article" date="2014" name="Mol. Plant">
        <title>Chromosome Scale Genome Assembly and Transcriptome Profiling of Nannochloropsis gaditana in Nitrogen Depletion.</title>
        <authorList>
            <person name="Corteggiani Carpinelli E."/>
            <person name="Telatin A."/>
            <person name="Vitulo N."/>
            <person name="Forcato C."/>
            <person name="D'Angelo M."/>
            <person name="Schiavon R."/>
            <person name="Vezzi A."/>
            <person name="Giacometti G.M."/>
            <person name="Morosinotto T."/>
            <person name="Valle G."/>
        </authorList>
    </citation>
    <scope>NUCLEOTIDE SEQUENCE [LARGE SCALE GENOMIC DNA]</scope>
    <source>
        <strain evidence="1 2">B-31</strain>
    </source>
</reference>
<protein>
    <submittedName>
        <fullName evidence="1">Uncharacterized protein</fullName>
    </submittedName>
</protein>
<sequence>MHGPTYSPLAPLHRSLSYSCPPCLTPFHTSFYHPSSPLLHLERRKRGTKDDTLLHLFPGSPSPTSQFLFISLSRSSPCASSVFSERDQLVESGICQGYSTLFIEISTRRNWCLS</sequence>
<dbReference type="EMBL" id="AZIL01001503">
    <property type="protein sequence ID" value="EWM23751.1"/>
    <property type="molecule type" value="Genomic_DNA"/>
</dbReference>
<keyword evidence="2" id="KW-1185">Reference proteome</keyword>
<comment type="caution">
    <text evidence="1">The sequence shown here is derived from an EMBL/GenBank/DDBJ whole genome shotgun (WGS) entry which is preliminary data.</text>
</comment>
<evidence type="ECO:0000313" key="2">
    <source>
        <dbReference type="Proteomes" id="UP000019335"/>
    </source>
</evidence>
<dbReference type="AlphaFoldDB" id="W7TT64"/>
<gene>
    <name evidence="1" type="ORF">Naga_102159g1</name>
</gene>
<name>W7TT64_9STRA</name>
<evidence type="ECO:0000313" key="1">
    <source>
        <dbReference type="EMBL" id="EWM23751.1"/>
    </source>
</evidence>
<dbReference type="Proteomes" id="UP000019335">
    <property type="component" value="Chromosome 16"/>
</dbReference>